<dbReference type="RefSeq" id="WP_106741348.1">
    <property type="nucleotide sequence ID" value="NZ_PXYY01000029.1"/>
</dbReference>
<dbReference type="SUPFAM" id="SSF74653">
    <property type="entry name" value="TolA/TonB C-terminal domain"/>
    <property type="match status" value="1"/>
</dbReference>
<dbReference type="InterPro" id="IPR006260">
    <property type="entry name" value="TonB/TolA_C"/>
</dbReference>
<sequence>MNIRQTLTALIAFTVLAGSQAAIASNVAFYQKASEATAPITGKVTMRLTIGADGDVHSVRVIRSSGSSSIDNSAVQWMEAQTMSPVFINGIAKEFSIVKEIKFSEDKNIQQISLK</sequence>
<proteinExistence type="predicted"/>
<dbReference type="Gene3D" id="3.30.1150.10">
    <property type="match status" value="1"/>
</dbReference>
<feature type="chain" id="PRO_5015199058" evidence="5">
    <location>
        <begin position="25"/>
        <end position="115"/>
    </location>
</feature>
<dbReference type="GO" id="GO:0016020">
    <property type="term" value="C:membrane"/>
    <property type="evidence" value="ECO:0007669"/>
    <property type="project" value="UniProtKB-SubCell"/>
</dbReference>
<comment type="subcellular location">
    <subcellularLocation>
        <location evidence="1">Membrane</location>
        <topology evidence="1">Single-pass membrane protein</topology>
    </subcellularLocation>
</comment>
<dbReference type="Proteomes" id="UP000241868">
    <property type="component" value="Unassembled WGS sequence"/>
</dbReference>
<dbReference type="NCBIfam" id="TIGR01352">
    <property type="entry name" value="tonB_Cterm"/>
    <property type="match status" value="1"/>
</dbReference>
<dbReference type="InterPro" id="IPR037682">
    <property type="entry name" value="TonB_C"/>
</dbReference>
<dbReference type="OrthoDB" id="8606209at2"/>
<keyword evidence="8" id="KW-1185">Reference proteome</keyword>
<keyword evidence="2" id="KW-0812">Transmembrane</keyword>
<evidence type="ECO:0000313" key="8">
    <source>
        <dbReference type="Proteomes" id="UP000241868"/>
    </source>
</evidence>
<evidence type="ECO:0000256" key="4">
    <source>
        <dbReference type="ARBA" id="ARBA00023136"/>
    </source>
</evidence>
<dbReference type="AlphaFoldDB" id="A0A2P7U0F5"/>
<dbReference type="Pfam" id="PF03544">
    <property type="entry name" value="TonB_C"/>
    <property type="match status" value="1"/>
</dbReference>
<evidence type="ECO:0000256" key="3">
    <source>
        <dbReference type="ARBA" id="ARBA00022989"/>
    </source>
</evidence>
<feature type="signal peptide" evidence="5">
    <location>
        <begin position="1"/>
        <end position="24"/>
    </location>
</feature>
<reference evidence="7 8" key="1">
    <citation type="submission" date="2018-03" db="EMBL/GenBank/DDBJ databases">
        <title>Neisseria weixii sp. nov., isolated from the intestinal contents of Tibetan Plateau pika (Ochotona curzoniae) in Yushu, Qinghai Province, China.</title>
        <authorList>
            <person name="Gui Z."/>
        </authorList>
    </citation>
    <scope>NUCLEOTIDE SEQUENCE [LARGE SCALE GENOMIC DNA]</scope>
    <source>
        <strain evidence="7 8">ATCC 51483</strain>
    </source>
</reference>
<evidence type="ECO:0000256" key="1">
    <source>
        <dbReference type="ARBA" id="ARBA00004167"/>
    </source>
</evidence>
<comment type="caution">
    <text evidence="7">The sequence shown here is derived from an EMBL/GenBank/DDBJ whole genome shotgun (WGS) entry which is preliminary data.</text>
</comment>
<evidence type="ECO:0000256" key="2">
    <source>
        <dbReference type="ARBA" id="ARBA00022692"/>
    </source>
</evidence>
<keyword evidence="4" id="KW-0472">Membrane</keyword>
<keyword evidence="5" id="KW-0732">Signal</keyword>
<name>A0A2P7U0F5_9NEIS</name>
<gene>
    <name evidence="7" type="ORF">C7N83_06060</name>
</gene>
<feature type="domain" description="TonB C-terminal" evidence="6">
    <location>
        <begin position="16"/>
        <end position="110"/>
    </location>
</feature>
<organism evidence="7 8">
    <name type="scientific">Neisseria iguanae</name>
    <dbReference type="NCBI Taxonomy" id="90242"/>
    <lineage>
        <taxon>Bacteria</taxon>
        <taxon>Pseudomonadati</taxon>
        <taxon>Pseudomonadota</taxon>
        <taxon>Betaproteobacteria</taxon>
        <taxon>Neisseriales</taxon>
        <taxon>Neisseriaceae</taxon>
        <taxon>Neisseria</taxon>
    </lineage>
</organism>
<evidence type="ECO:0000313" key="7">
    <source>
        <dbReference type="EMBL" id="PSJ80456.1"/>
    </source>
</evidence>
<evidence type="ECO:0000259" key="6">
    <source>
        <dbReference type="PROSITE" id="PS52015"/>
    </source>
</evidence>
<protein>
    <submittedName>
        <fullName evidence="7">Energy transducer TonB</fullName>
    </submittedName>
</protein>
<accession>A0A2P7U0F5</accession>
<evidence type="ECO:0000256" key="5">
    <source>
        <dbReference type="SAM" id="SignalP"/>
    </source>
</evidence>
<dbReference type="GO" id="GO:0055085">
    <property type="term" value="P:transmembrane transport"/>
    <property type="evidence" value="ECO:0007669"/>
    <property type="project" value="InterPro"/>
</dbReference>
<dbReference type="EMBL" id="PXYY01000029">
    <property type="protein sequence ID" value="PSJ80456.1"/>
    <property type="molecule type" value="Genomic_DNA"/>
</dbReference>
<dbReference type="PROSITE" id="PS52015">
    <property type="entry name" value="TONB_CTD"/>
    <property type="match status" value="1"/>
</dbReference>
<keyword evidence="3" id="KW-1133">Transmembrane helix</keyword>